<reference evidence="3" key="2">
    <citation type="submission" date="2015-01" db="EMBL/GenBank/DDBJ databases">
        <title>Evolutionary Origins and Diversification of the Mycorrhizal Mutualists.</title>
        <authorList>
            <consortium name="DOE Joint Genome Institute"/>
            <consortium name="Mycorrhizal Genomics Consortium"/>
            <person name="Kohler A."/>
            <person name="Kuo A."/>
            <person name="Nagy L.G."/>
            <person name="Floudas D."/>
            <person name="Copeland A."/>
            <person name="Barry K.W."/>
            <person name="Cichocki N."/>
            <person name="Veneault-Fourrey C."/>
            <person name="LaButti K."/>
            <person name="Lindquist E.A."/>
            <person name="Lipzen A."/>
            <person name="Lundell T."/>
            <person name="Morin E."/>
            <person name="Murat C."/>
            <person name="Riley R."/>
            <person name="Ohm R."/>
            <person name="Sun H."/>
            <person name="Tunlid A."/>
            <person name="Henrissat B."/>
            <person name="Grigoriev I.V."/>
            <person name="Hibbett D.S."/>
            <person name="Martin F."/>
        </authorList>
    </citation>
    <scope>NUCLEOTIDE SEQUENCE [LARGE SCALE GENOMIC DNA]</scope>
    <source>
        <strain evidence="3">Ve08.2h10</strain>
    </source>
</reference>
<accession>A0A0D0DJQ2</accession>
<feature type="region of interest" description="Disordered" evidence="1">
    <location>
        <begin position="117"/>
        <end position="146"/>
    </location>
</feature>
<name>A0A0D0DJQ2_9AGAM</name>
<feature type="region of interest" description="Disordered" evidence="1">
    <location>
        <begin position="69"/>
        <end position="96"/>
    </location>
</feature>
<evidence type="ECO:0000313" key="3">
    <source>
        <dbReference type="Proteomes" id="UP000054538"/>
    </source>
</evidence>
<dbReference type="Proteomes" id="UP000054538">
    <property type="component" value="Unassembled WGS sequence"/>
</dbReference>
<reference evidence="2 3" key="1">
    <citation type="submission" date="2014-04" db="EMBL/GenBank/DDBJ databases">
        <authorList>
            <consortium name="DOE Joint Genome Institute"/>
            <person name="Kuo A."/>
            <person name="Kohler A."/>
            <person name="Jargeat P."/>
            <person name="Nagy L.G."/>
            <person name="Floudas D."/>
            <person name="Copeland A."/>
            <person name="Barry K.W."/>
            <person name="Cichocki N."/>
            <person name="Veneault-Fourrey C."/>
            <person name="LaButti K."/>
            <person name="Lindquist E.A."/>
            <person name="Lipzen A."/>
            <person name="Lundell T."/>
            <person name="Morin E."/>
            <person name="Murat C."/>
            <person name="Sun H."/>
            <person name="Tunlid A."/>
            <person name="Henrissat B."/>
            <person name="Grigoriev I.V."/>
            <person name="Hibbett D.S."/>
            <person name="Martin F."/>
            <person name="Nordberg H.P."/>
            <person name="Cantor M.N."/>
            <person name="Hua S.X."/>
        </authorList>
    </citation>
    <scope>NUCLEOTIDE SEQUENCE [LARGE SCALE GENOMIC DNA]</scope>
    <source>
        <strain evidence="2 3">Ve08.2h10</strain>
    </source>
</reference>
<evidence type="ECO:0000256" key="1">
    <source>
        <dbReference type="SAM" id="MobiDB-lite"/>
    </source>
</evidence>
<dbReference type="InParanoid" id="A0A0D0DJQ2"/>
<dbReference type="EMBL" id="KN825719">
    <property type="protein sequence ID" value="KIK81859.1"/>
    <property type="molecule type" value="Genomic_DNA"/>
</dbReference>
<sequence length="146" mass="15157">MGIPMGAAMPCYQGKVSCNLSQHIKQPQEESVAQNPAQEPPKAPSPGPFQGPTQQSSCATLKVLVTPAKWAPSLGPGPLTSKKAKASVSKSRPKTPLVAQKAKFGIDVGVTPSETIPIYHPLAGPPSNPSPRLLPSSSLQHPSTPP</sequence>
<keyword evidence="3" id="KW-1185">Reference proteome</keyword>
<protein>
    <submittedName>
        <fullName evidence="2">Uncharacterized protein</fullName>
    </submittedName>
</protein>
<dbReference type="HOGENOM" id="CLU_040073_2_0_1"/>
<dbReference type="AlphaFoldDB" id="A0A0D0DJQ2"/>
<feature type="region of interest" description="Disordered" evidence="1">
    <location>
        <begin position="22"/>
        <end position="57"/>
    </location>
</feature>
<organism evidence="2 3">
    <name type="scientific">Paxillus rubicundulus Ve08.2h10</name>
    <dbReference type="NCBI Taxonomy" id="930991"/>
    <lineage>
        <taxon>Eukaryota</taxon>
        <taxon>Fungi</taxon>
        <taxon>Dikarya</taxon>
        <taxon>Basidiomycota</taxon>
        <taxon>Agaricomycotina</taxon>
        <taxon>Agaricomycetes</taxon>
        <taxon>Agaricomycetidae</taxon>
        <taxon>Boletales</taxon>
        <taxon>Paxilineae</taxon>
        <taxon>Paxillaceae</taxon>
        <taxon>Paxillus</taxon>
    </lineage>
</organism>
<feature type="compositionally biased region" description="Pro residues" evidence="1">
    <location>
        <begin position="38"/>
        <end position="49"/>
    </location>
</feature>
<proteinExistence type="predicted"/>
<feature type="compositionally biased region" description="Polar residues" evidence="1">
    <location>
        <begin position="22"/>
        <end position="37"/>
    </location>
</feature>
<gene>
    <name evidence="2" type="ORF">PAXRUDRAFT_15025</name>
</gene>
<evidence type="ECO:0000313" key="2">
    <source>
        <dbReference type="EMBL" id="KIK81859.1"/>
    </source>
</evidence>
<feature type="compositionally biased region" description="Low complexity" evidence="1">
    <location>
        <begin position="130"/>
        <end position="146"/>
    </location>
</feature>